<feature type="compositionally biased region" description="Basic and acidic residues" evidence="9">
    <location>
        <begin position="260"/>
        <end position="278"/>
    </location>
</feature>
<evidence type="ECO:0000259" key="10">
    <source>
        <dbReference type="Pfam" id="PF02676"/>
    </source>
</evidence>
<keyword evidence="12" id="KW-1185">Reference proteome</keyword>
<evidence type="ECO:0000256" key="2">
    <source>
        <dbReference type="ARBA" id="ARBA00012750"/>
    </source>
</evidence>
<dbReference type="Pfam" id="PF02676">
    <property type="entry name" value="TYW3"/>
    <property type="match status" value="1"/>
</dbReference>
<organism evidence="11 12">
    <name type="scientific">Neocucurbitaria cava</name>
    <dbReference type="NCBI Taxonomy" id="798079"/>
    <lineage>
        <taxon>Eukaryota</taxon>
        <taxon>Fungi</taxon>
        <taxon>Dikarya</taxon>
        <taxon>Ascomycota</taxon>
        <taxon>Pezizomycotina</taxon>
        <taxon>Dothideomycetes</taxon>
        <taxon>Pleosporomycetidae</taxon>
        <taxon>Pleosporales</taxon>
        <taxon>Pleosporineae</taxon>
        <taxon>Cucurbitariaceae</taxon>
        <taxon>Neocucurbitaria</taxon>
    </lineage>
</organism>
<dbReference type="EC" id="2.1.1.282" evidence="2"/>
<evidence type="ECO:0000313" key="12">
    <source>
        <dbReference type="Proteomes" id="UP001140560"/>
    </source>
</evidence>
<dbReference type="GO" id="GO:0008168">
    <property type="term" value="F:methyltransferase activity"/>
    <property type="evidence" value="ECO:0007669"/>
    <property type="project" value="UniProtKB-KW"/>
</dbReference>
<evidence type="ECO:0000256" key="1">
    <source>
        <dbReference type="ARBA" id="ARBA00008569"/>
    </source>
</evidence>
<dbReference type="GO" id="GO:0032259">
    <property type="term" value="P:methylation"/>
    <property type="evidence" value="ECO:0007669"/>
    <property type="project" value="UniProtKB-KW"/>
</dbReference>
<keyword evidence="3" id="KW-0489">Methyltransferase</keyword>
<comment type="similarity">
    <text evidence="1">Belongs to the TYW3 family.</text>
</comment>
<feature type="domain" description="tRNA wybutosine-synthesizing protein" evidence="10">
    <location>
        <begin position="8"/>
        <end position="246"/>
    </location>
</feature>
<evidence type="ECO:0000256" key="4">
    <source>
        <dbReference type="ARBA" id="ARBA00022679"/>
    </source>
</evidence>
<proteinExistence type="inferred from homology"/>
<protein>
    <recommendedName>
        <fullName evidence="2">tRNA(Phe) 7-[(3-amino-3-carboxypropyl)-4-demethylwyosine(37)-N(4)]-methyltransferase</fullName>
        <ecNumber evidence="2">2.1.1.282</ecNumber>
    </recommendedName>
    <alternativeName>
        <fullName evidence="7">tRNA(Phe) 7-((3-amino-3-carboxypropyl)-4-demethylwyosine(37)-N(4))-methyltransferase</fullName>
    </alternativeName>
</protein>
<evidence type="ECO:0000256" key="7">
    <source>
        <dbReference type="ARBA" id="ARBA00030554"/>
    </source>
</evidence>
<evidence type="ECO:0000313" key="11">
    <source>
        <dbReference type="EMBL" id="KAJ4369135.1"/>
    </source>
</evidence>
<keyword evidence="4" id="KW-0808">Transferase</keyword>
<keyword evidence="6" id="KW-0819">tRNA processing</keyword>
<dbReference type="InterPro" id="IPR003827">
    <property type="entry name" value="tRNA_yW-synthesising"/>
</dbReference>
<feature type="region of interest" description="Disordered" evidence="9">
    <location>
        <begin position="256"/>
        <end position="309"/>
    </location>
</feature>
<sequence>MASRFEARKQKILEQLEAPASEYHDLSPKGSVDEPIRDLISEINNLEGLVTTSSCSGRISVFLEGRKGVIEDAAPITGVEEPRAGPGGKGGGGAWLFISHTAVDVSERPSSPDYMSMFQFEKIVSEADDRPSVSSRYIHLKFEPMILHILSASVAHAQRILTAALTAGFRESGAVGLNSTKNGDTTPMVAVRSTGYSFDSIIGHHEEGGRNIPIVDANYLRTLVCIANERFKVNTERIARFRKALMESYYPQPALGAAKPDWEESDTRKARKREEGLARQRAFKKQKSEDRAVTDLESMSPDTLHGTFR</sequence>
<dbReference type="SUPFAM" id="SSF111278">
    <property type="entry name" value="SSo0622-like"/>
    <property type="match status" value="1"/>
</dbReference>
<dbReference type="PANTHER" id="PTHR48418:SF1">
    <property type="entry name" value="TRNA WYBUTOSINE-SYNTHESIZING PROTEIN 3"/>
    <property type="match status" value="1"/>
</dbReference>
<evidence type="ECO:0000256" key="8">
    <source>
        <dbReference type="ARBA" id="ARBA00049202"/>
    </source>
</evidence>
<gene>
    <name evidence="11" type="ORF">N0V83_006219</name>
</gene>
<dbReference type="Proteomes" id="UP001140560">
    <property type="component" value="Unassembled WGS sequence"/>
</dbReference>
<comment type="caution">
    <text evidence="11">The sequence shown here is derived from an EMBL/GenBank/DDBJ whole genome shotgun (WGS) entry which is preliminary data.</text>
</comment>
<dbReference type="GO" id="GO:0008033">
    <property type="term" value="P:tRNA processing"/>
    <property type="evidence" value="ECO:0007669"/>
    <property type="project" value="UniProtKB-KW"/>
</dbReference>
<dbReference type="Gene3D" id="3.30.1960.10">
    <property type="entry name" value="tRNA wybutosine-synthesizing-like"/>
    <property type="match status" value="1"/>
</dbReference>
<evidence type="ECO:0000256" key="6">
    <source>
        <dbReference type="ARBA" id="ARBA00022694"/>
    </source>
</evidence>
<evidence type="ECO:0000256" key="3">
    <source>
        <dbReference type="ARBA" id="ARBA00022603"/>
    </source>
</evidence>
<comment type="catalytic activity">
    <reaction evidence="8">
        <text>4-demethyl-7-[(3S)-3-amino-3-carboxypropyl]wyosine(37) in tRNA(Phe) + S-adenosyl-L-methionine = 7-[(3S)-3-amino-3-carboxypropyl]wyosine(37) in tRNA(Phe) + S-adenosyl-L-homocysteine + H(+)</text>
        <dbReference type="Rhea" id="RHEA:36635"/>
        <dbReference type="Rhea" id="RHEA-COMP:10378"/>
        <dbReference type="Rhea" id="RHEA-COMP:10379"/>
        <dbReference type="ChEBI" id="CHEBI:15378"/>
        <dbReference type="ChEBI" id="CHEBI:57856"/>
        <dbReference type="ChEBI" id="CHEBI:59789"/>
        <dbReference type="ChEBI" id="CHEBI:73543"/>
        <dbReference type="ChEBI" id="CHEBI:73550"/>
        <dbReference type="EC" id="2.1.1.282"/>
    </reaction>
</comment>
<evidence type="ECO:0000256" key="9">
    <source>
        <dbReference type="SAM" id="MobiDB-lite"/>
    </source>
</evidence>
<name>A0A9W9CLS1_9PLEO</name>
<dbReference type="PANTHER" id="PTHR48418">
    <property type="entry name" value="TRNA WYBUTOSINE-SYNTHESIZING PROTEIN 3"/>
    <property type="match status" value="1"/>
</dbReference>
<dbReference type="AlphaFoldDB" id="A0A9W9CLS1"/>
<dbReference type="EMBL" id="JAPEUY010000010">
    <property type="protein sequence ID" value="KAJ4369135.1"/>
    <property type="molecule type" value="Genomic_DNA"/>
</dbReference>
<accession>A0A9W9CLS1</accession>
<keyword evidence="5" id="KW-0949">S-adenosyl-L-methionine</keyword>
<dbReference type="OrthoDB" id="263283at2759"/>
<reference evidence="11" key="1">
    <citation type="submission" date="2022-10" db="EMBL/GenBank/DDBJ databases">
        <title>Tapping the CABI collections for fungal endophytes: first genome assemblies for Collariella, Neodidymelliopsis, Ascochyta clinopodiicola, Didymella pomorum, Didymosphaeria variabile, Neocosmospora piperis and Neocucurbitaria cava.</title>
        <authorList>
            <person name="Hill R."/>
        </authorList>
    </citation>
    <scope>NUCLEOTIDE SEQUENCE</scope>
    <source>
        <strain evidence="11">IMI 356814</strain>
    </source>
</reference>
<dbReference type="InterPro" id="IPR036602">
    <property type="entry name" value="tRNA_yW-synthesising-like_sf"/>
</dbReference>
<evidence type="ECO:0000256" key="5">
    <source>
        <dbReference type="ARBA" id="ARBA00022691"/>
    </source>
</evidence>